<dbReference type="NCBIfam" id="NF011430">
    <property type="entry name" value="PRK14861.1"/>
    <property type="match status" value="1"/>
</dbReference>
<dbReference type="Proteomes" id="UP000244338">
    <property type="component" value="Unassembled WGS sequence"/>
</dbReference>
<dbReference type="AlphaFoldDB" id="A0A2R6XYX4"/>
<organism evidence="10 11">
    <name type="scientific">Candidatus Carbonibacillus altaicus</name>
    <dbReference type="NCBI Taxonomy" id="2163959"/>
    <lineage>
        <taxon>Bacteria</taxon>
        <taxon>Bacillati</taxon>
        <taxon>Bacillota</taxon>
        <taxon>Bacilli</taxon>
        <taxon>Bacillales</taxon>
        <taxon>Candidatus Carbonibacillus</taxon>
    </lineage>
</organism>
<evidence type="ECO:0000256" key="8">
    <source>
        <dbReference type="ARBA" id="ARBA00023136"/>
    </source>
</evidence>
<dbReference type="HAMAP" id="MF_00236">
    <property type="entry name" value="TatA_E"/>
    <property type="match status" value="1"/>
</dbReference>
<comment type="similarity">
    <text evidence="9">Belongs to the TatA/E family.</text>
</comment>
<name>A0A2R6XYX4_9BACL</name>
<proteinExistence type="inferred from homology"/>
<gene>
    <name evidence="9" type="primary">tatA</name>
    <name evidence="10" type="ORF">BSOLF_1781</name>
</gene>
<keyword evidence="7 9" id="KW-0811">Translocation</keyword>
<keyword evidence="6 9" id="KW-1133">Transmembrane helix</keyword>
<dbReference type="NCBIfam" id="TIGR01411">
    <property type="entry name" value="tatAE"/>
    <property type="match status" value="1"/>
</dbReference>
<keyword evidence="4 9" id="KW-0812">Transmembrane</keyword>
<evidence type="ECO:0000256" key="2">
    <source>
        <dbReference type="ARBA" id="ARBA00022448"/>
    </source>
</evidence>
<keyword evidence="8 9" id="KW-0472">Membrane</keyword>
<dbReference type="GO" id="GO:0043953">
    <property type="term" value="P:protein transport by the Tat complex"/>
    <property type="evidence" value="ECO:0007669"/>
    <property type="project" value="UniProtKB-UniRule"/>
</dbReference>
<keyword evidence="3 9" id="KW-1003">Cell membrane</keyword>
<protein>
    <recommendedName>
        <fullName evidence="9">Sec-independent protein translocase protein TatA</fullName>
    </recommendedName>
</protein>
<dbReference type="GO" id="GO:0008320">
    <property type="term" value="F:protein transmembrane transporter activity"/>
    <property type="evidence" value="ECO:0007669"/>
    <property type="project" value="UniProtKB-UniRule"/>
</dbReference>
<dbReference type="PANTHER" id="PTHR42982">
    <property type="entry name" value="SEC-INDEPENDENT PROTEIN TRANSLOCASE PROTEIN TATA"/>
    <property type="match status" value="1"/>
</dbReference>
<dbReference type="EMBL" id="PEBX01000091">
    <property type="protein sequence ID" value="PTQ55610.1"/>
    <property type="molecule type" value="Genomic_DNA"/>
</dbReference>
<keyword evidence="2 9" id="KW-0813">Transport</keyword>
<evidence type="ECO:0000256" key="9">
    <source>
        <dbReference type="HAMAP-Rule" id="MF_00236"/>
    </source>
</evidence>
<dbReference type="PRINTS" id="PR01506">
    <property type="entry name" value="TATBPROTEIN"/>
</dbReference>
<evidence type="ECO:0000256" key="6">
    <source>
        <dbReference type="ARBA" id="ARBA00022989"/>
    </source>
</evidence>
<evidence type="ECO:0000313" key="11">
    <source>
        <dbReference type="Proteomes" id="UP000244338"/>
    </source>
</evidence>
<feature type="transmembrane region" description="Helical" evidence="9">
    <location>
        <begin position="6"/>
        <end position="23"/>
    </location>
</feature>
<dbReference type="Gene3D" id="1.20.5.3310">
    <property type="match status" value="1"/>
</dbReference>
<dbReference type="InterPro" id="IPR006312">
    <property type="entry name" value="TatA/E"/>
</dbReference>
<evidence type="ECO:0000256" key="5">
    <source>
        <dbReference type="ARBA" id="ARBA00022927"/>
    </source>
</evidence>
<comment type="function">
    <text evidence="9">Part of the twin-arginine translocation (Tat) system that transports large folded proteins containing a characteristic twin-arginine motif in their signal peptide across membranes. TatA could form the protein-conducting channel of the Tat system.</text>
</comment>
<dbReference type="PANTHER" id="PTHR42982:SF1">
    <property type="entry name" value="SEC-INDEPENDENT PROTEIN TRANSLOCASE PROTEIN TATA"/>
    <property type="match status" value="1"/>
</dbReference>
<accession>A0A2R6XYX4</accession>
<reference evidence="11" key="1">
    <citation type="journal article" date="2018" name="Sci. Rep.">
        <title>Lignite coal burning seam in the remote Altai Mountains harbors a hydrogen-driven thermophilic microbial community.</title>
        <authorList>
            <person name="Kadnikov V.V."/>
            <person name="Mardanov A.V."/>
            <person name="Ivasenko D.A."/>
            <person name="Antsiferov D.V."/>
            <person name="Beletsky A.V."/>
            <person name="Karnachuk O.V."/>
            <person name="Ravin N.V."/>
        </authorList>
    </citation>
    <scope>NUCLEOTIDE SEQUENCE [LARGE SCALE GENOMIC DNA]</scope>
</reference>
<keyword evidence="5 9" id="KW-0653">Protein transport</keyword>
<evidence type="ECO:0000256" key="7">
    <source>
        <dbReference type="ARBA" id="ARBA00023010"/>
    </source>
</evidence>
<comment type="subcellular location">
    <subcellularLocation>
        <location evidence="1 9">Cell membrane</location>
        <topology evidence="1 9">Single-pass membrane protein</topology>
    </subcellularLocation>
</comment>
<comment type="caution">
    <text evidence="10">The sequence shown here is derived from an EMBL/GenBank/DDBJ whole genome shotgun (WGS) entry which is preliminary data.</text>
</comment>
<dbReference type="InterPro" id="IPR003369">
    <property type="entry name" value="TatA/B/E"/>
</dbReference>
<evidence type="ECO:0000313" key="10">
    <source>
        <dbReference type="EMBL" id="PTQ55610.1"/>
    </source>
</evidence>
<evidence type="ECO:0000256" key="1">
    <source>
        <dbReference type="ARBA" id="ARBA00004162"/>
    </source>
</evidence>
<dbReference type="GO" id="GO:0033281">
    <property type="term" value="C:TAT protein transport complex"/>
    <property type="evidence" value="ECO:0007669"/>
    <property type="project" value="UniProtKB-UniRule"/>
</dbReference>
<evidence type="ECO:0000256" key="3">
    <source>
        <dbReference type="ARBA" id="ARBA00022475"/>
    </source>
</evidence>
<sequence length="55" mass="6041">MGLQNIGGGGLLVILLLALIIFGPQKLPELGRSFGQTIREFKQSSKEIFDDEKHS</sequence>
<dbReference type="Pfam" id="PF02416">
    <property type="entry name" value="TatA_B_E"/>
    <property type="match status" value="1"/>
</dbReference>
<evidence type="ECO:0000256" key="4">
    <source>
        <dbReference type="ARBA" id="ARBA00022692"/>
    </source>
</evidence>
<comment type="subunit">
    <text evidence="9">Forms a complex with TatC.</text>
</comment>